<proteinExistence type="predicted"/>
<feature type="region of interest" description="Disordered" evidence="1">
    <location>
        <begin position="1"/>
        <end position="79"/>
    </location>
</feature>
<sequence>MATLRSKGCCKFEPREEEEGSLGMKLLSSAGQRGGGAEKDTPRPRYDSRKHPRSRCGDDAGRDREARASPASAQRRVLN</sequence>
<dbReference type="EMBL" id="CM012456">
    <property type="protein sequence ID" value="RVE58539.1"/>
    <property type="molecule type" value="Genomic_DNA"/>
</dbReference>
<accession>A0A3S2PDH1</accession>
<evidence type="ECO:0000313" key="3">
    <source>
        <dbReference type="Proteomes" id="UP000283210"/>
    </source>
</evidence>
<name>A0A3S2PDH1_ORYJA</name>
<gene>
    <name evidence="2" type="ORF">OJAV_G00195290</name>
</gene>
<reference evidence="2 3" key="1">
    <citation type="submission" date="2018-11" db="EMBL/GenBank/DDBJ databases">
        <authorList>
            <person name="Lopez-Roques C."/>
            <person name="Donnadieu C."/>
            <person name="Bouchez O."/>
            <person name="Klopp C."/>
            <person name="Cabau C."/>
            <person name="Zahm M."/>
        </authorList>
    </citation>
    <scope>NUCLEOTIDE SEQUENCE [LARGE SCALE GENOMIC DNA]</scope>
    <source>
        <strain evidence="2">RS831</strain>
        <tissue evidence="2">Whole body</tissue>
    </source>
</reference>
<keyword evidence="3" id="KW-1185">Reference proteome</keyword>
<feature type="compositionally biased region" description="Basic and acidic residues" evidence="1">
    <location>
        <begin position="36"/>
        <end position="67"/>
    </location>
</feature>
<reference evidence="2 3" key="2">
    <citation type="submission" date="2019-01" db="EMBL/GenBank/DDBJ databases">
        <title>A chromosome length genome reference of the Java medaka (oryzias javanicus).</title>
        <authorList>
            <person name="Herpin A."/>
            <person name="Takehana Y."/>
            <person name="Naruse K."/>
            <person name="Ansai S."/>
            <person name="Kawaguchi M."/>
        </authorList>
    </citation>
    <scope>NUCLEOTIDE SEQUENCE [LARGE SCALE GENOMIC DNA]</scope>
    <source>
        <strain evidence="2">RS831</strain>
        <tissue evidence="2">Whole body</tissue>
    </source>
</reference>
<protein>
    <submittedName>
        <fullName evidence="2">Uncharacterized protein</fullName>
    </submittedName>
</protein>
<dbReference type="AlphaFoldDB" id="A0A3S2PDH1"/>
<dbReference type="Proteomes" id="UP000283210">
    <property type="component" value="Chromosome 20"/>
</dbReference>
<evidence type="ECO:0000313" key="2">
    <source>
        <dbReference type="EMBL" id="RVE58539.1"/>
    </source>
</evidence>
<evidence type="ECO:0000256" key="1">
    <source>
        <dbReference type="SAM" id="MobiDB-lite"/>
    </source>
</evidence>
<organism evidence="2 3">
    <name type="scientific">Oryzias javanicus</name>
    <name type="common">Javanese ricefish</name>
    <name type="synonym">Aplocheilus javanicus</name>
    <dbReference type="NCBI Taxonomy" id="123683"/>
    <lineage>
        <taxon>Eukaryota</taxon>
        <taxon>Metazoa</taxon>
        <taxon>Chordata</taxon>
        <taxon>Craniata</taxon>
        <taxon>Vertebrata</taxon>
        <taxon>Euteleostomi</taxon>
        <taxon>Actinopterygii</taxon>
        <taxon>Neopterygii</taxon>
        <taxon>Teleostei</taxon>
        <taxon>Neoteleostei</taxon>
        <taxon>Acanthomorphata</taxon>
        <taxon>Ovalentaria</taxon>
        <taxon>Atherinomorphae</taxon>
        <taxon>Beloniformes</taxon>
        <taxon>Adrianichthyidae</taxon>
        <taxon>Oryziinae</taxon>
        <taxon>Oryzias</taxon>
    </lineage>
</organism>